<keyword evidence="1" id="KW-1133">Transmembrane helix</keyword>
<dbReference type="EMBL" id="HBEL01009951">
    <property type="protein sequence ID" value="CAD8408642.1"/>
    <property type="molecule type" value="Transcribed_RNA"/>
</dbReference>
<organism evidence="2">
    <name type="scientific">Proboscia inermis</name>
    <dbReference type="NCBI Taxonomy" id="420281"/>
    <lineage>
        <taxon>Eukaryota</taxon>
        <taxon>Sar</taxon>
        <taxon>Stramenopiles</taxon>
        <taxon>Ochrophyta</taxon>
        <taxon>Bacillariophyta</taxon>
        <taxon>Coscinodiscophyceae</taxon>
        <taxon>Rhizosoleniophycidae</taxon>
        <taxon>Rhizosoleniales</taxon>
        <taxon>Rhizosoleniaceae</taxon>
        <taxon>Proboscia</taxon>
    </lineage>
</organism>
<sequence>MSSRRMDLDNTDGTNYTSFSKVQPENTKKIVILGIGRFGSACAQGMRDSYIEIEKGQGLMRCSVLHISATKFMRLQFSDMVDELYGAEFVVYCGTHLPNYTRKLAKAMKEARKNTTDSMEFIDFSNPDPVYEKDDVSGAIDMYSALIVDSDGAPSVVSMGKVLDEEDDEWDARTDIDEETKPWKVWKITEVASLDVAGTEGTRRGLVYGAGTSKGEVPRVKMPGLVWERAPHEKADLIGEAHHRIMERAEIDRWYDGFALGFAVFCFTSFYAITRYSKDVNGSEPNEQIVMYLLDKAFAWTGLWMMVVSPYAGNMLALGALYEKFGSLPFMDKCVTLLSTVLMIIPCVFISISWVLWVFFRNYFFRGAERGNKNPLYQAQYSPDGYTNGIEGNQAFYHSMLVDMVTLKGETGNVGFFYALVHSFLGFIICDVAYKGYWFLPSGRLGWMFELSMVTGAVSTTLLFCVALRSLFGHASWIRLKPLYAYMSPIGMWFGVVHVMAFGAKGWNTLFNKNYHNGQMSITFVSSMLPACVLLVHHLMGTFGTKKRISSKTLWKHSMIYIANQDFKDICSKSAIKKIEVETQVPLDLLSLSSRSFKGV</sequence>
<feature type="transmembrane region" description="Helical" evidence="1">
    <location>
        <begin position="334"/>
        <end position="360"/>
    </location>
</feature>
<keyword evidence="1" id="KW-0812">Transmembrane</keyword>
<feature type="transmembrane region" description="Helical" evidence="1">
    <location>
        <begin position="254"/>
        <end position="277"/>
    </location>
</feature>
<reference evidence="2" key="1">
    <citation type="submission" date="2021-01" db="EMBL/GenBank/DDBJ databases">
        <authorList>
            <person name="Corre E."/>
            <person name="Pelletier E."/>
            <person name="Niang G."/>
            <person name="Scheremetjew M."/>
            <person name="Finn R."/>
            <person name="Kale V."/>
            <person name="Holt S."/>
            <person name="Cochrane G."/>
            <person name="Meng A."/>
            <person name="Brown T."/>
            <person name="Cohen L."/>
        </authorList>
    </citation>
    <scope>NUCLEOTIDE SEQUENCE</scope>
    <source>
        <strain evidence="2">CCAP1064/1</strain>
    </source>
</reference>
<proteinExistence type="predicted"/>
<gene>
    <name evidence="2" type="ORF">PINE0816_LOCUS4764</name>
</gene>
<feature type="transmembrane region" description="Helical" evidence="1">
    <location>
        <begin position="297"/>
        <end position="322"/>
    </location>
</feature>
<evidence type="ECO:0000256" key="1">
    <source>
        <dbReference type="SAM" id="Phobius"/>
    </source>
</evidence>
<protein>
    <submittedName>
        <fullName evidence="2">Uncharacterized protein</fullName>
    </submittedName>
</protein>
<feature type="transmembrane region" description="Helical" evidence="1">
    <location>
        <begin position="446"/>
        <end position="471"/>
    </location>
</feature>
<name>A0A7S0GCG4_9STRA</name>
<accession>A0A7S0GCG4</accession>
<keyword evidence="1" id="KW-0472">Membrane</keyword>
<feature type="transmembrane region" description="Helical" evidence="1">
    <location>
        <begin position="522"/>
        <end position="540"/>
    </location>
</feature>
<feature type="transmembrane region" description="Helical" evidence="1">
    <location>
        <begin position="415"/>
        <end position="434"/>
    </location>
</feature>
<feature type="transmembrane region" description="Helical" evidence="1">
    <location>
        <begin position="483"/>
        <end position="502"/>
    </location>
</feature>
<evidence type="ECO:0000313" key="2">
    <source>
        <dbReference type="EMBL" id="CAD8408642.1"/>
    </source>
</evidence>
<dbReference type="AlphaFoldDB" id="A0A7S0GCG4"/>